<protein>
    <recommendedName>
        <fullName evidence="6">Wax synthase domain-containing protein</fullName>
    </recommendedName>
</protein>
<accession>A0AAE0HEP5</accession>
<dbReference type="PANTHER" id="PTHR35043:SF7">
    <property type="entry name" value="TRANSCRIPTION FACTOR DOMAIN-CONTAINING PROTEIN"/>
    <property type="match status" value="1"/>
</dbReference>
<reference evidence="4" key="1">
    <citation type="journal article" date="2023" name="Mol. Phylogenet. Evol.">
        <title>Genome-scale phylogeny and comparative genomics of the fungal order Sordariales.</title>
        <authorList>
            <person name="Hensen N."/>
            <person name="Bonometti L."/>
            <person name="Westerberg I."/>
            <person name="Brannstrom I.O."/>
            <person name="Guillou S."/>
            <person name="Cros-Aarteil S."/>
            <person name="Calhoun S."/>
            <person name="Haridas S."/>
            <person name="Kuo A."/>
            <person name="Mondo S."/>
            <person name="Pangilinan J."/>
            <person name="Riley R."/>
            <person name="LaButti K."/>
            <person name="Andreopoulos B."/>
            <person name="Lipzen A."/>
            <person name="Chen C."/>
            <person name="Yan M."/>
            <person name="Daum C."/>
            <person name="Ng V."/>
            <person name="Clum A."/>
            <person name="Steindorff A."/>
            <person name="Ohm R.A."/>
            <person name="Martin F."/>
            <person name="Silar P."/>
            <person name="Natvig D.O."/>
            <person name="Lalanne C."/>
            <person name="Gautier V."/>
            <person name="Ament-Velasquez S.L."/>
            <person name="Kruys A."/>
            <person name="Hutchinson M.I."/>
            <person name="Powell A.J."/>
            <person name="Barry K."/>
            <person name="Miller A.N."/>
            <person name="Grigoriev I.V."/>
            <person name="Debuchy R."/>
            <person name="Gladieux P."/>
            <person name="Hiltunen Thoren M."/>
            <person name="Johannesson H."/>
        </authorList>
    </citation>
    <scope>NUCLEOTIDE SEQUENCE</scope>
    <source>
        <strain evidence="4">CBS 168.71</strain>
    </source>
</reference>
<evidence type="ECO:0000256" key="3">
    <source>
        <dbReference type="SAM" id="SignalP"/>
    </source>
</evidence>
<evidence type="ECO:0000256" key="1">
    <source>
        <dbReference type="SAM" id="MobiDB-lite"/>
    </source>
</evidence>
<keyword evidence="2" id="KW-1133">Transmembrane helix</keyword>
<keyword evidence="5" id="KW-1185">Reference proteome</keyword>
<feature type="chain" id="PRO_5041984752" description="Wax synthase domain-containing protein" evidence="3">
    <location>
        <begin position="19"/>
        <end position="537"/>
    </location>
</feature>
<reference evidence="4" key="2">
    <citation type="submission" date="2023-06" db="EMBL/GenBank/DDBJ databases">
        <authorList>
            <consortium name="Lawrence Berkeley National Laboratory"/>
            <person name="Haridas S."/>
            <person name="Hensen N."/>
            <person name="Bonometti L."/>
            <person name="Westerberg I."/>
            <person name="Brannstrom I.O."/>
            <person name="Guillou S."/>
            <person name="Cros-Aarteil S."/>
            <person name="Calhoun S."/>
            <person name="Kuo A."/>
            <person name="Mondo S."/>
            <person name="Pangilinan J."/>
            <person name="Riley R."/>
            <person name="Labutti K."/>
            <person name="Andreopoulos B."/>
            <person name="Lipzen A."/>
            <person name="Chen C."/>
            <person name="Yanf M."/>
            <person name="Daum C."/>
            <person name="Ng V."/>
            <person name="Clum A."/>
            <person name="Steindorff A."/>
            <person name="Ohm R."/>
            <person name="Martin F."/>
            <person name="Silar P."/>
            <person name="Natvig D."/>
            <person name="Lalanne C."/>
            <person name="Gautier V."/>
            <person name="Ament-Velasquez S.L."/>
            <person name="Kruys A."/>
            <person name="Hutchinson M.I."/>
            <person name="Powell A.J."/>
            <person name="Barry K."/>
            <person name="Miller A.N."/>
            <person name="Grigoriev I.V."/>
            <person name="Debuchy R."/>
            <person name="Gladieux P."/>
            <person name="Thoren M.H."/>
            <person name="Johannesson H."/>
        </authorList>
    </citation>
    <scope>NUCLEOTIDE SEQUENCE</scope>
    <source>
        <strain evidence="4">CBS 168.71</strain>
    </source>
</reference>
<gene>
    <name evidence="4" type="ORF">B0H64DRAFT_201367</name>
</gene>
<dbReference type="Proteomes" id="UP001278766">
    <property type="component" value="Unassembled WGS sequence"/>
</dbReference>
<dbReference type="RefSeq" id="XP_062658589.1">
    <property type="nucleotide sequence ID" value="XM_062799264.1"/>
</dbReference>
<dbReference type="GeneID" id="87836212"/>
<feature type="region of interest" description="Disordered" evidence="1">
    <location>
        <begin position="172"/>
        <end position="193"/>
    </location>
</feature>
<feature type="signal peptide" evidence="3">
    <location>
        <begin position="1"/>
        <end position="18"/>
    </location>
</feature>
<evidence type="ECO:0000256" key="2">
    <source>
        <dbReference type="SAM" id="Phobius"/>
    </source>
</evidence>
<dbReference type="EMBL" id="JAUEPN010000005">
    <property type="protein sequence ID" value="KAK3295075.1"/>
    <property type="molecule type" value="Genomic_DNA"/>
</dbReference>
<feature type="transmembrane region" description="Helical" evidence="2">
    <location>
        <begin position="400"/>
        <end position="420"/>
    </location>
</feature>
<evidence type="ECO:0008006" key="6">
    <source>
        <dbReference type="Google" id="ProtNLM"/>
    </source>
</evidence>
<comment type="caution">
    <text evidence="4">The sequence shown here is derived from an EMBL/GenBank/DDBJ whole genome shotgun (WGS) entry which is preliminary data.</text>
</comment>
<proteinExistence type="predicted"/>
<keyword evidence="2" id="KW-0812">Transmembrane</keyword>
<dbReference type="PANTHER" id="PTHR35043">
    <property type="entry name" value="TRANSCRIPTION FACTOR DOMAIN-CONTAINING PROTEIN"/>
    <property type="match status" value="1"/>
</dbReference>
<dbReference type="AlphaFoldDB" id="A0AAE0HEP5"/>
<keyword evidence="2" id="KW-0472">Membrane</keyword>
<feature type="transmembrane region" description="Helical" evidence="2">
    <location>
        <begin position="490"/>
        <end position="511"/>
    </location>
</feature>
<evidence type="ECO:0000313" key="5">
    <source>
        <dbReference type="Proteomes" id="UP001278766"/>
    </source>
</evidence>
<feature type="compositionally biased region" description="Basic and acidic residues" evidence="1">
    <location>
        <begin position="183"/>
        <end position="193"/>
    </location>
</feature>
<feature type="transmembrane region" description="Helical" evidence="2">
    <location>
        <begin position="42"/>
        <end position="58"/>
    </location>
</feature>
<organism evidence="4 5">
    <name type="scientific">Chaetomium fimeti</name>
    <dbReference type="NCBI Taxonomy" id="1854472"/>
    <lineage>
        <taxon>Eukaryota</taxon>
        <taxon>Fungi</taxon>
        <taxon>Dikarya</taxon>
        <taxon>Ascomycota</taxon>
        <taxon>Pezizomycotina</taxon>
        <taxon>Sordariomycetes</taxon>
        <taxon>Sordariomycetidae</taxon>
        <taxon>Sordariales</taxon>
        <taxon>Chaetomiaceae</taxon>
        <taxon>Chaetomium</taxon>
    </lineage>
</organism>
<keyword evidence="3" id="KW-0732">Signal</keyword>
<evidence type="ECO:0000313" key="4">
    <source>
        <dbReference type="EMBL" id="KAK3295075.1"/>
    </source>
</evidence>
<feature type="transmembrane region" description="Helical" evidence="2">
    <location>
        <begin position="79"/>
        <end position="99"/>
    </location>
</feature>
<name>A0AAE0HEP5_9PEZI</name>
<sequence>MDFKPFFFLACVVPSALSYPLNHTEPTETFVPNPTGRGTIGLLYTCVLTLALCIWTALHPDVGFYKDNWFYGPAYKAMWMFLAIVLPEFVVCCAVSQFVQAKDLRRAWESHWQDKEDEDKEKWLGISGAFLVVMGGYEIRCPTTCHGNSPDCPMAGFAGTALVDKSFPPRPVERATTAGSTASEEKSLIQKQQLPRDVRRTLTPAGLKRLLEPTEDGLSLMSKLIQEGVLNHTHFDPCRIEDKGKANYVAKLLTTAQILWMVVQWIGRTAQGLPVTLLEVHILTKIPFTLVSYFCWWDKPLDLKIPISLPIGHRLQGAEWTPGGPGFSTHDSNPLRHEQLFRERRIAKSLFAAIFRGSYDFAWDFGYQSLAWCTAMFTLNGGLHATAWLAHFPTEVESRLWRAACLGVAISPLIITTLIWKRECECFLLQLAYRFSTRDISSTSQCANEFALLWRITAGSAEGENSFSGAGVMRPPQGFPRAWPLWCRHFAVAVVFVLVWIYMLCNLFFMIEAFISLRNVEASAYRTVEWADYLPHF</sequence>